<organism evidence="1 2">
    <name type="scientific">Flavobacterium aquatile LMG 4008 = ATCC 11947</name>
    <dbReference type="NCBI Taxonomy" id="1453498"/>
    <lineage>
        <taxon>Bacteria</taxon>
        <taxon>Pseudomonadati</taxon>
        <taxon>Bacteroidota</taxon>
        <taxon>Flavobacteriia</taxon>
        <taxon>Flavobacteriales</taxon>
        <taxon>Flavobacteriaceae</taxon>
        <taxon>Flavobacterium</taxon>
    </lineage>
</organism>
<dbReference type="eggNOG" id="ENOG50344KY">
    <property type="taxonomic scope" value="Bacteria"/>
</dbReference>
<dbReference type="Proteomes" id="UP000029554">
    <property type="component" value="Unassembled WGS sequence"/>
</dbReference>
<dbReference type="EMBL" id="JRHH01000001">
    <property type="protein sequence ID" value="KGD69427.1"/>
    <property type="molecule type" value="Genomic_DNA"/>
</dbReference>
<reference evidence="1 2" key="1">
    <citation type="submission" date="2014-09" db="EMBL/GenBank/DDBJ databases">
        <title>Whole Genome Shotgun of Flavobacterium aquatile LMG 4008.</title>
        <authorList>
            <person name="Gale A.N."/>
            <person name="Pipes S.E."/>
            <person name="Newman J.D."/>
        </authorList>
    </citation>
    <scope>NUCLEOTIDE SEQUENCE [LARGE SCALE GENOMIC DNA]</scope>
    <source>
        <strain evidence="1 2">LMG 4008</strain>
    </source>
</reference>
<proteinExistence type="predicted"/>
<protein>
    <submittedName>
        <fullName evidence="1">Uncharacterized protein</fullName>
    </submittedName>
</protein>
<comment type="caution">
    <text evidence="1">The sequence shown here is derived from an EMBL/GenBank/DDBJ whole genome shotgun (WGS) entry which is preliminary data.</text>
</comment>
<dbReference type="RefSeq" id="WP_035123604.1">
    <property type="nucleotide sequence ID" value="NZ_JRHH01000001.1"/>
</dbReference>
<evidence type="ECO:0000313" key="2">
    <source>
        <dbReference type="Proteomes" id="UP000029554"/>
    </source>
</evidence>
<dbReference type="OrthoDB" id="1348281at2"/>
<keyword evidence="2" id="KW-1185">Reference proteome</keyword>
<gene>
    <name evidence="1" type="ORF">LG45_01250</name>
</gene>
<sequence length="144" mass="16852">MFEERNLLYFDEYYFENGNPAKPKYFLVLKADSDGMILISLPSSKDYIPSTIEKKHGCINIPEKQIGCYFFQNNVPITECDFSFPLDTYVYAGLITNQSITTIQYIYKPKDYKLVGKLKPNEHQDILNCLKNSPNIRNKYRKLL</sequence>
<name>A0A095SXY0_9FLAO</name>
<dbReference type="AlphaFoldDB" id="A0A095SXY0"/>
<accession>A0A095SXY0</accession>
<evidence type="ECO:0000313" key="1">
    <source>
        <dbReference type="EMBL" id="KGD69427.1"/>
    </source>
</evidence>
<dbReference type="STRING" id="1453498.LG45_01250"/>